<evidence type="ECO:0000256" key="1">
    <source>
        <dbReference type="ARBA" id="ARBA00004651"/>
    </source>
</evidence>
<evidence type="ECO:0000256" key="2">
    <source>
        <dbReference type="ARBA" id="ARBA00022475"/>
    </source>
</evidence>
<evidence type="ECO:0000256" key="6">
    <source>
        <dbReference type="SAM" id="Phobius"/>
    </source>
</evidence>
<gene>
    <name evidence="7" type="ORF">SAMN05216186_11062</name>
</gene>
<protein>
    <submittedName>
        <fullName evidence="7">Membrane protein</fullName>
    </submittedName>
</protein>
<keyword evidence="3 6" id="KW-0812">Transmembrane</keyword>
<dbReference type="PANTHER" id="PTHR30213">
    <property type="entry name" value="INNER MEMBRANE PROTEIN YHJD"/>
    <property type="match status" value="1"/>
</dbReference>
<sequence>MFSRYLRGLGPLEVIKRSVKDFIDDEMPTYSAALAFQMFFSLFPFLIFLIALLSFLDLQNFFEWLRQQAALLLPQQAMDEVNAAIDKIMEQKSGLFSMAIIVALWTASSGVRSAMDAMNKAYDVEEGRPAWKRFPLSIVYTVGIALMLLMAAGFMIIGPEVMNWLAHYLGLEQLMVVIWAWVRWPVAVLLLIMALALVYYVVPDVKQRFRFITPGSVLAVLVWIVASLGFGFYVKNFGKYDAMYGSIGAIIVLLLYFYISAAVLLMGAELNAVIEHHHPEGKDPGEKTPP</sequence>
<evidence type="ECO:0000256" key="4">
    <source>
        <dbReference type="ARBA" id="ARBA00022989"/>
    </source>
</evidence>
<feature type="transmembrane region" description="Helical" evidence="6">
    <location>
        <begin position="178"/>
        <end position="202"/>
    </location>
</feature>
<keyword evidence="4 6" id="KW-1133">Transmembrane helix</keyword>
<keyword evidence="5 6" id="KW-0472">Membrane</keyword>
<proteinExistence type="predicted"/>
<keyword evidence="8" id="KW-1185">Reference proteome</keyword>
<dbReference type="PIRSF" id="PIRSF035875">
    <property type="entry name" value="RNase_BN"/>
    <property type="match status" value="1"/>
</dbReference>
<evidence type="ECO:0000313" key="8">
    <source>
        <dbReference type="Proteomes" id="UP000198706"/>
    </source>
</evidence>
<feature type="transmembrane region" description="Helical" evidence="6">
    <location>
        <begin position="30"/>
        <end position="56"/>
    </location>
</feature>
<accession>A0A1G9EH93</accession>
<evidence type="ECO:0000256" key="5">
    <source>
        <dbReference type="ARBA" id="ARBA00023136"/>
    </source>
</evidence>
<feature type="transmembrane region" description="Helical" evidence="6">
    <location>
        <begin position="214"/>
        <end position="234"/>
    </location>
</feature>
<evidence type="ECO:0000256" key="3">
    <source>
        <dbReference type="ARBA" id="ARBA00022692"/>
    </source>
</evidence>
<dbReference type="NCBIfam" id="TIGR00765">
    <property type="entry name" value="yihY_not_rbn"/>
    <property type="match status" value="1"/>
</dbReference>
<dbReference type="Proteomes" id="UP000198706">
    <property type="component" value="Unassembled WGS sequence"/>
</dbReference>
<dbReference type="GO" id="GO:0005886">
    <property type="term" value="C:plasma membrane"/>
    <property type="evidence" value="ECO:0007669"/>
    <property type="project" value="UniProtKB-SubCell"/>
</dbReference>
<dbReference type="InterPro" id="IPR017039">
    <property type="entry name" value="Virul_fac_BrkB"/>
</dbReference>
<feature type="transmembrane region" description="Helical" evidence="6">
    <location>
        <begin position="246"/>
        <end position="268"/>
    </location>
</feature>
<name>A0A1G9EH93_9PSED</name>
<dbReference type="STRING" id="137658.SAMN05216186_11062"/>
<organism evidence="7 8">
    <name type="scientific">Pseudomonas indica</name>
    <dbReference type="NCBI Taxonomy" id="137658"/>
    <lineage>
        <taxon>Bacteria</taxon>
        <taxon>Pseudomonadati</taxon>
        <taxon>Pseudomonadota</taxon>
        <taxon>Gammaproteobacteria</taxon>
        <taxon>Pseudomonadales</taxon>
        <taxon>Pseudomonadaceae</taxon>
        <taxon>Pseudomonas</taxon>
    </lineage>
</organism>
<feature type="transmembrane region" description="Helical" evidence="6">
    <location>
        <begin position="95"/>
        <end position="115"/>
    </location>
</feature>
<feature type="transmembrane region" description="Helical" evidence="6">
    <location>
        <begin position="136"/>
        <end position="158"/>
    </location>
</feature>
<dbReference type="EMBL" id="FNFD01000010">
    <property type="protein sequence ID" value="SDK75520.1"/>
    <property type="molecule type" value="Genomic_DNA"/>
</dbReference>
<dbReference type="Pfam" id="PF03631">
    <property type="entry name" value="Virul_fac_BrkB"/>
    <property type="match status" value="1"/>
</dbReference>
<dbReference type="RefSeq" id="WP_084339625.1">
    <property type="nucleotide sequence ID" value="NZ_FNFD01000010.1"/>
</dbReference>
<dbReference type="PANTHER" id="PTHR30213:SF0">
    <property type="entry name" value="UPF0761 MEMBRANE PROTEIN YIHY"/>
    <property type="match status" value="1"/>
</dbReference>
<keyword evidence="2" id="KW-1003">Cell membrane</keyword>
<evidence type="ECO:0000313" key="7">
    <source>
        <dbReference type="EMBL" id="SDK75520.1"/>
    </source>
</evidence>
<dbReference type="AlphaFoldDB" id="A0A1G9EH93"/>
<comment type="subcellular location">
    <subcellularLocation>
        <location evidence="1">Cell membrane</location>
        <topology evidence="1">Multi-pass membrane protein</topology>
    </subcellularLocation>
</comment>
<reference evidence="7 8" key="1">
    <citation type="submission" date="2016-10" db="EMBL/GenBank/DDBJ databases">
        <authorList>
            <person name="de Groot N.N."/>
        </authorList>
    </citation>
    <scope>NUCLEOTIDE SEQUENCE [LARGE SCALE GENOMIC DNA]</scope>
    <source>
        <strain evidence="7 8">JCM 21544</strain>
    </source>
</reference>